<evidence type="ECO:0000259" key="2">
    <source>
        <dbReference type="Pfam" id="PF03256"/>
    </source>
</evidence>
<evidence type="ECO:0000256" key="1">
    <source>
        <dbReference type="SAM" id="MobiDB-lite"/>
    </source>
</evidence>
<dbReference type="OrthoDB" id="24948at2759"/>
<protein>
    <submittedName>
        <fullName evidence="3">Putative anaphase-promoting complex subunit 10 protein</fullName>
    </submittedName>
</protein>
<sequence length="155" mass="17068">MSPAQDLQSRMMAAHDDVEEALNQAELAGQFPQPMFRSAFESHDDGESDLDNDNTFAFEGNSEDDEQFGFGAGSGDDMIEGLIDDPELIGGLTDGHDIEDEDHQVDLDQLPASIFDPAALGLKEINNLARFRVSTYKPGNGVQELLSDDLDKYWQ</sequence>
<dbReference type="HOGENOM" id="CLU_1696738_0_0_1"/>
<feature type="region of interest" description="Disordered" evidence="1">
    <location>
        <begin position="38"/>
        <end position="99"/>
    </location>
</feature>
<feature type="compositionally biased region" description="Acidic residues" evidence="1">
    <location>
        <begin position="77"/>
        <end position="87"/>
    </location>
</feature>
<dbReference type="Pfam" id="PF03256">
    <property type="entry name" value="ANAPC10"/>
    <property type="match status" value="1"/>
</dbReference>
<dbReference type="InterPro" id="IPR004939">
    <property type="entry name" value="APC_su10/DOC_dom"/>
</dbReference>
<organism evidence="3 4">
    <name type="scientific">Phaeoacremonium minimum (strain UCR-PA7)</name>
    <name type="common">Esca disease fungus</name>
    <name type="synonym">Togninia minima</name>
    <dbReference type="NCBI Taxonomy" id="1286976"/>
    <lineage>
        <taxon>Eukaryota</taxon>
        <taxon>Fungi</taxon>
        <taxon>Dikarya</taxon>
        <taxon>Ascomycota</taxon>
        <taxon>Pezizomycotina</taxon>
        <taxon>Sordariomycetes</taxon>
        <taxon>Sordariomycetidae</taxon>
        <taxon>Togniniales</taxon>
        <taxon>Togniniaceae</taxon>
        <taxon>Phaeoacremonium</taxon>
    </lineage>
</organism>
<dbReference type="Proteomes" id="UP000014074">
    <property type="component" value="Unassembled WGS sequence"/>
</dbReference>
<dbReference type="KEGG" id="tmn:UCRPA7_7738"/>
<keyword evidence="4" id="KW-1185">Reference proteome</keyword>
<evidence type="ECO:0000313" key="3">
    <source>
        <dbReference type="EMBL" id="EON96747.1"/>
    </source>
</evidence>
<accession>R8BBT7</accession>
<dbReference type="RefSeq" id="XP_007918452.1">
    <property type="nucleotide sequence ID" value="XM_007920261.1"/>
</dbReference>
<reference evidence="4" key="1">
    <citation type="journal article" date="2013" name="Genome Announc.">
        <title>Draft genome sequence of the ascomycete Phaeoacremonium aleophilum strain UCR-PA7, a causal agent of the esca disease complex in grapevines.</title>
        <authorList>
            <person name="Blanco-Ulate B."/>
            <person name="Rolshausen P."/>
            <person name="Cantu D."/>
        </authorList>
    </citation>
    <scope>NUCLEOTIDE SEQUENCE [LARGE SCALE GENOMIC DNA]</scope>
    <source>
        <strain evidence="4">UCR-PA7</strain>
    </source>
</reference>
<dbReference type="Gene3D" id="2.60.120.260">
    <property type="entry name" value="Galactose-binding domain-like"/>
    <property type="match status" value="1"/>
</dbReference>
<dbReference type="GeneID" id="19328522"/>
<dbReference type="EMBL" id="KB933320">
    <property type="protein sequence ID" value="EON96747.1"/>
    <property type="molecule type" value="Genomic_DNA"/>
</dbReference>
<dbReference type="AlphaFoldDB" id="R8BBT7"/>
<name>R8BBT7_PHAM7</name>
<dbReference type="SUPFAM" id="SSF49785">
    <property type="entry name" value="Galactose-binding domain-like"/>
    <property type="match status" value="1"/>
</dbReference>
<feature type="domain" description="DOC" evidence="2">
    <location>
        <begin position="122"/>
        <end position="155"/>
    </location>
</feature>
<evidence type="ECO:0000313" key="4">
    <source>
        <dbReference type="Proteomes" id="UP000014074"/>
    </source>
</evidence>
<gene>
    <name evidence="3" type="ORF">UCRPA7_7738</name>
</gene>
<proteinExistence type="predicted"/>
<dbReference type="InterPro" id="IPR008979">
    <property type="entry name" value="Galactose-bd-like_sf"/>
</dbReference>